<dbReference type="InterPro" id="IPR000819">
    <property type="entry name" value="Peptidase_M17_C"/>
</dbReference>
<dbReference type="Gene3D" id="3.40.220.10">
    <property type="entry name" value="Leucine Aminopeptidase, subunit E, domain 1"/>
    <property type="match status" value="1"/>
</dbReference>
<comment type="caution">
    <text evidence="7">The sequence shown here is derived from an EMBL/GenBank/DDBJ whole genome shotgun (WGS) entry which is preliminary data.</text>
</comment>
<name>A0ABV7VXG8_9GAMM</name>
<keyword evidence="3" id="KW-0645">Protease</keyword>
<dbReference type="GO" id="GO:0004177">
    <property type="term" value="F:aminopeptidase activity"/>
    <property type="evidence" value="ECO:0007669"/>
    <property type="project" value="UniProtKB-KW"/>
</dbReference>
<keyword evidence="4" id="KW-0378">Hydrolase</keyword>
<evidence type="ECO:0000256" key="4">
    <source>
        <dbReference type="ARBA" id="ARBA00022801"/>
    </source>
</evidence>
<dbReference type="PRINTS" id="PR00481">
    <property type="entry name" value="LAMNOPPTDASE"/>
</dbReference>
<evidence type="ECO:0000256" key="2">
    <source>
        <dbReference type="ARBA" id="ARBA00022438"/>
    </source>
</evidence>
<dbReference type="InterPro" id="IPR043472">
    <property type="entry name" value="Macro_dom-like"/>
</dbReference>
<dbReference type="Pfam" id="PF00883">
    <property type="entry name" value="Peptidase_M17"/>
    <property type="match status" value="1"/>
</dbReference>
<dbReference type="Pfam" id="PF21337">
    <property type="entry name" value="Peptidase_M17_N_1"/>
    <property type="match status" value="1"/>
</dbReference>
<comment type="similarity">
    <text evidence="1">Belongs to the peptidase M17 family.</text>
</comment>
<protein>
    <submittedName>
        <fullName evidence="7">Leucyl aminopeptidase family protein</fullName>
    </submittedName>
</protein>
<feature type="domain" description="Cytosol aminopeptidase" evidence="6">
    <location>
        <begin position="305"/>
        <end position="312"/>
    </location>
</feature>
<dbReference type="Gene3D" id="3.40.630.10">
    <property type="entry name" value="Zn peptidases"/>
    <property type="match status" value="1"/>
</dbReference>
<proteinExistence type="inferred from homology"/>
<dbReference type="PROSITE" id="PS00631">
    <property type="entry name" value="CYTOSOL_AP"/>
    <property type="match status" value="1"/>
</dbReference>
<organism evidence="7 8">
    <name type="scientific">Bacterioplanoides pacificum</name>
    <dbReference type="NCBI Taxonomy" id="1171596"/>
    <lineage>
        <taxon>Bacteria</taxon>
        <taxon>Pseudomonadati</taxon>
        <taxon>Pseudomonadota</taxon>
        <taxon>Gammaproteobacteria</taxon>
        <taxon>Oceanospirillales</taxon>
        <taxon>Oceanospirillaceae</taxon>
        <taxon>Bacterioplanoides</taxon>
    </lineage>
</organism>
<keyword evidence="2 7" id="KW-0031">Aminopeptidase</keyword>
<dbReference type="RefSeq" id="WP_376868289.1">
    <property type="nucleotide sequence ID" value="NZ_JBHRYB010000016.1"/>
</dbReference>
<keyword evidence="5" id="KW-0464">Manganese</keyword>
<evidence type="ECO:0000256" key="3">
    <source>
        <dbReference type="ARBA" id="ARBA00022670"/>
    </source>
</evidence>
<evidence type="ECO:0000313" key="7">
    <source>
        <dbReference type="EMBL" id="MFC3681713.1"/>
    </source>
</evidence>
<dbReference type="PANTHER" id="PTHR11963:SF20">
    <property type="entry name" value="PEPTIDASE B"/>
    <property type="match status" value="1"/>
</dbReference>
<evidence type="ECO:0000259" key="6">
    <source>
        <dbReference type="PROSITE" id="PS00631"/>
    </source>
</evidence>
<dbReference type="Proteomes" id="UP001595722">
    <property type="component" value="Unassembled WGS sequence"/>
</dbReference>
<dbReference type="PANTHER" id="PTHR11963">
    <property type="entry name" value="LEUCINE AMINOPEPTIDASE-RELATED"/>
    <property type="match status" value="1"/>
</dbReference>
<accession>A0ABV7VXG8</accession>
<dbReference type="CDD" id="cd00433">
    <property type="entry name" value="Peptidase_M17"/>
    <property type="match status" value="1"/>
</dbReference>
<gene>
    <name evidence="7" type="ORF">ACFOMG_16525</name>
</gene>
<evidence type="ECO:0000256" key="1">
    <source>
        <dbReference type="ARBA" id="ARBA00009528"/>
    </source>
</evidence>
<dbReference type="InterPro" id="IPR048816">
    <property type="entry name" value="Peptidase_M17_N_1"/>
</dbReference>
<dbReference type="SUPFAM" id="SSF53187">
    <property type="entry name" value="Zn-dependent exopeptidases"/>
    <property type="match status" value="1"/>
</dbReference>
<evidence type="ECO:0000313" key="8">
    <source>
        <dbReference type="Proteomes" id="UP001595722"/>
    </source>
</evidence>
<dbReference type="EMBL" id="JBHRYB010000016">
    <property type="protein sequence ID" value="MFC3681713.1"/>
    <property type="molecule type" value="Genomic_DNA"/>
</dbReference>
<sequence length="456" mass="49344">MSAVLLAADQAESTIPLTILEKENYEHWLAQQPQSVHNWLASVGFRGNGAQLLPATDGNASGALFVCESLDDMFAAGDCSALLPAGHYHISNIDQPESLLAIAFAWGVGAYRFEKYKQNNQPQACLALSDDTVLKTAQDMIQAVRWTRDLINTPAADMMPQDLAVAAEAIALQFGASVSHVIGDDLLAQNYPTIHAVGRASEHAPRLIDLRWGNDDDPKITLVGKGVCFDSGGLDLKPSNAMRLMKKDMGGAAQVLGLAYLIMSQQLPVNLRVLIPAVENAVSANAFRPGDVITTRKGTTVEIDNTDAEGRLVLCDALTEALTDEPEIIFDFATLTGACRVALGTELPGFFTNQMQLAGDLMQQGHKVSDPVWQLPLHQPYNDMLKSDIADMVNSAATPFGGAITAALYLQHFVDDTPWVHFDVMAWNQRKLPGRPVGGEAMGIRAVFAYLQNRYG</sequence>
<dbReference type="InterPro" id="IPR011356">
    <property type="entry name" value="Leucine_aapep/pepB"/>
</dbReference>
<evidence type="ECO:0000256" key="5">
    <source>
        <dbReference type="ARBA" id="ARBA00023211"/>
    </source>
</evidence>
<keyword evidence="8" id="KW-1185">Reference proteome</keyword>
<reference evidence="8" key="1">
    <citation type="journal article" date="2019" name="Int. J. Syst. Evol. Microbiol.">
        <title>The Global Catalogue of Microorganisms (GCM) 10K type strain sequencing project: providing services to taxonomists for standard genome sequencing and annotation.</title>
        <authorList>
            <consortium name="The Broad Institute Genomics Platform"/>
            <consortium name="The Broad Institute Genome Sequencing Center for Infectious Disease"/>
            <person name="Wu L."/>
            <person name="Ma J."/>
        </authorList>
    </citation>
    <scope>NUCLEOTIDE SEQUENCE [LARGE SCALE GENOMIC DNA]</scope>
    <source>
        <strain evidence="8">KCTC 42424</strain>
    </source>
</reference>